<dbReference type="PANTHER" id="PTHR16220:SF0">
    <property type="entry name" value="WD REPEAT-CONTAINING PROTEIN WRAP73"/>
    <property type="match status" value="1"/>
</dbReference>
<dbReference type="PANTHER" id="PTHR16220">
    <property type="entry name" value="WD REPEAT PROTEIN 8-RELATED"/>
    <property type="match status" value="1"/>
</dbReference>
<sequence length="456" mass="49241">MNFSELIPFSGGSRLASFSPSGFYLAEAAQFRANVRDSKSLELLQSFACADQITDLAWSPDSLFLMCVMRKRALVQVWSLEHPDWACKIDEGVAGLVAACWAPDSRRVLTTADFNLRVTVWSLTDKTVAYLKHPKACSKYIAFSSDGCLLALAERRGLKDCVSVFNCGGDTGWQLVAHFDAGTEDLDGLAWSPDATALACWDGCLRSRVAIFSPTGTQLHTFSAYPLERGLGTKCVEWSPSSQFLAVGCYDGSLRLLNNITWEPLAEMRGQTCVEPPPSSSASSSGIVAYREIESPSGLPRYEASSPGDPPIPIPVVKPDPSKPNPKVGIGAVHFSPCSRYVAFREDSQPGALWLWELNRLKPSALLLHRNPVRSFAWDPSAFNPPRLAIVTGTPCVYMWSTAGCLAAQVPLMDRCGAFVITSVSWHPDGDALLLTSDADACVCFLESGGAAGQAG</sequence>
<dbReference type="WBParaSite" id="maker-uti_cns_0007097-snap-gene-0.4-mRNA-1">
    <property type="protein sequence ID" value="maker-uti_cns_0007097-snap-gene-0.4-mRNA-1"/>
    <property type="gene ID" value="maker-uti_cns_0007097-snap-gene-0.4"/>
</dbReference>
<keyword evidence="1" id="KW-1185">Reference proteome</keyword>
<dbReference type="Proteomes" id="UP000095280">
    <property type="component" value="Unplaced"/>
</dbReference>
<dbReference type="InterPro" id="IPR052778">
    <property type="entry name" value="Centrosome-WD_assoc"/>
</dbReference>
<dbReference type="SMART" id="SM00320">
    <property type="entry name" value="WD40"/>
    <property type="match status" value="6"/>
</dbReference>
<name>A0A1I8HPI5_9PLAT</name>
<dbReference type="InterPro" id="IPR015943">
    <property type="entry name" value="WD40/YVTN_repeat-like_dom_sf"/>
</dbReference>
<organism evidence="1 2">
    <name type="scientific">Macrostomum lignano</name>
    <dbReference type="NCBI Taxonomy" id="282301"/>
    <lineage>
        <taxon>Eukaryota</taxon>
        <taxon>Metazoa</taxon>
        <taxon>Spiralia</taxon>
        <taxon>Lophotrochozoa</taxon>
        <taxon>Platyhelminthes</taxon>
        <taxon>Rhabditophora</taxon>
        <taxon>Macrostomorpha</taxon>
        <taxon>Macrostomida</taxon>
        <taxon>Macrostomidae</taxon>
        <taxon>Macrostomum</taxon>
    </lineage>
</organism>
<accession>A0A1I8HPI5</accession>
<dbReference type="Pfam" id="PF00400">
    <property type="entry name" value="WD40"/>
    <property type="match status" value="1"/>
</dbReference>
<dbReference type="GO" id="GO:0005815">
    <property type="term" value="C:microtubule organizing center"/>
    <property type="evidence" value="ECO:0007669"/>
    <property type="project" value="TreeGrafter"/>
</dbReference>
<dbReference type="OrthoDB" id="308690at2759"/>
<dbReference type="InterPro" id="IPR001680">
    <property type="entry name" value="WD40_rpt"/>
</dbReference>
<dbReference type="SUPFAM" id="SSF50978">
    <property type="entry name" value="WD40 repeat-like"/>
    <property type="match status" value="2"/>
</dbReference>
<dbReference type="Gene3D" id="2.130.10.10">
    <property type="entry name" value="YVTN repeat-like/Quinoprotein amine dehydrogenase"/>
    <property type="match status" value="3"/>
</dbReference>
<dbReference type="InterPro" id="IPR036322">
    <property type="entry name" value="WD40_repeat_dom_sf"/>
</dbReference>
<proteinExistence type="predicted"/>
<protein>
    <submittedName>
        <fullName evidence="2">WD repeat-containing protein WRAP73</fullName>
    </submittedName>
</protein>
<dbReference type="AlphaFoldDB" id="A0A1I8HPI5"/>
<dbReference type="GO" id="GO:1990811">
    <property type="term" value="C:MWP complex"/>
    <property type="evidence" value="ECO:0007669"/>
    <property type="project" value="TreeGrafter"/>
</dbReference>
<reference evidence="2" key="1">
    <citation type="submission" date="2016-11" db="UniProtKB">
        <authorList>
            <consortium name="WormBaseParasite"/>
        </authorList>
    </citation>
    <scope>IDENTIFICATION</scope>
</reference>
<evidence type="ECO:0000313" key="1">
    <source>
        <dbReference type="Proteomes" id="UP000095280"/>
    </source>
</evidence>
<dbReference type="STRING" id="282301.A0A1I8HPI5"/>
<evidence type="ECO:0000313" key="2">
    <source>
        <dbReference type="WBParaSite" id="maker-uti_cns_0007097-snap-gene-0.4-mRNA-1"/>
    </source>
</evidence>